<dbReference type="InterPro" id="IPR013783">
    <property type="entry name" value="Ig-like_fold"/>
</dbReference>
<dbReference type="Pfam" id="PF00782">
    <property type="entry name" value="DSPc"/>
    <property type="match status" value="1"/>
</dbReference>
<dbReference type="SMART" id="SM00195">
    <property type="entry name" value="DSPc"/>
    <property type="match status" value="1"/>
</dbReference>
<feature type="domain" description="Tyrosine-protein phosphatase" evidence="3">
    <location>
        <begin position="400"/>
        <end position="556"/>
    </location>
</feature>
<dbReference type="Gene3D" id="3.90.190.10">
    <property type="entry name" value="Protein tyrosine phosphatase superfamily"/>
    <property type="match status" value="1"/>
</dbReference>
<feature type="domain" description="Tyrosine specific protein phosphatases" evidence="4">
    <location>
        <begin position="483"/>
        <end position="547"/>
    </location>
</feature>
<evidence type="ECO:0000256" key="1">
    <source>
        <dbReference type="ARBA" id="ARBA00022912"/>
    </source>
</evidence>
<evidence type="ECO:0000259" key="5">
    <source>
        <dbReference type="PROSITE" id="PS51166"/>
    </source>
</evidence>
<dbReference type="Pfam" id="PF00686">
    <property type="entry name" value="CBM_20"/>
    <property type="match status" value="2"/>
</dbReference>
<dbReference type="GO" id="GO:0019203">
    <property type="term" value="F:carbohydrate phosphatase activity"/>
    <property type="evidence" value="ECO:0007669"/>
    <property type="project" value="TreeGrafter"/>
</dbReference>
<dbReference type="GO" id="GO:0004721">
    <property type="term" value="F:phosphoprotein phosphatase activity"/>
    <property type="evidence" value="ECO:0007669"/>
    <property type="project" value="UniProtKB-KW"/>
</dbReference>
<keyword evidence="1" id="KW-0904">Protein phosphatase</keyword>
<evidence type="ECO:0000256" key="2">
    <source>
        <dbReference type="SAM" id="SignalP"/>
    </source>
</evidence>
<sequence>MTGSVWLLTLMAVLVALPCLVTANTACSALPASAPRALLRSHAVPSARRLHRLVTWRHLAPLRGGEDAQVADPSSITFKRKAKVGKGNALFVTGDCETLGFQDVAKAVPMKEGKDGVWEAAIKGIPYGANYQYLVAPAGGPTEATSKTTTSFKYHVWPPSMGGEDTKGGPLTLDDTVVRARFIVRKGASELKVVGSIPELGVWDAAKAPKLTKTEDNKWEGVVEIASERLEDFVYKLCADGKMESGLDRHSDLFYVEPQPDPNGQTANLECIYEGLLTRFIMFHPVGPTERMVITGKGPGLGDWQPADNPRRMGLGNYRTLLTNIKGRCWEATFPAAQEDIEKVSYRYIIVNDETRSTVWESEPNRFIECLPGAISTSSGKYRQREYTQFDGNFVAKELSFDDIDHNLFCGAYPQCLEDVLKMKEAGVTGILNLQTDEDIHKRQVNMDMMDKHYRDNGMELCRVPILDFHGDDMAARGKFGVKEVSRMLHNNGKGGKVYVHCTAGMGRAPAVLCLYLVHREGYKLEDAMSHIKHRRPSVGPNYEAMKQAIRNGLNC</sequence>
<dbReference type="GO" id="GO:0005983">
    <property type="term" value="P:starch catabolic process"/>
    <property type="evidence" value="ECO:0007669"/>
    <property type="project" value="TreeGrafter"/>
</dbReference>
<dbReference type="InterPro" id="IPR052832">
    <property type="entry name" value="Starch-Glucan_Phosphatase"/>
</dbReference>
<dbReference type="InterPro" id="IPR000387">
    <property type="entry name" value="Tyr_Pase_dom"/>
</dbReference>
<evidence type="ECO:0000259" key="4">
    <source>
        <dbReference type="PROSITE" id="PS50056"/>
    </source>
</evidence>
<dbReference type="SUPFAM" id="SSF49452">
    <property type="entry name" value="Starch-binding domain-like"/>
    <property type="match status" value="3"/>
</dbReference>
<feature type="signal peptide" evidence="2">
    <location>
        <begin position="1"/>
        <end position="23"/>
    </location>
</feature>
<dbReference type="InterPro" id="IPR000340">
    <property type="entry name" value="Dual-sp_phosphatase_cat-dom"/>
</dbReference>
<dbReference type="GO" id="GO:2001070">
    <property type="term" value="F:starch binding"/>
    <property type="evidence" value="ECO:0007669"/>
    <property type="project" value="InterPro"/>
</dbReference>
<feature type="domain" description="CBM20" evidence="5">
    <location>
        <begin position="172"/>
        <end position="306"/>
    </location>
</feature>
<evidence type="ECO:0000313" key="6">
    <source>
        <dbReference type="EMBL" id="CAD8984697.1"/>
    </source>
</evidence>
<dbReference type="SUPFAM" id="SSF52799">
    <property type="entry name" value="(Phosphotyrosine protein) phosphatases II"/>
    <property type="match status" value="1"/>
</dbReference>
<evidence type="ECO:0000259" key="3">
    <source>
        <dbReference type="PROSITE" id="PS50054"/>
    </source>
</evidence>
<organism evidence="6">
    <name type="scientific">Hemiselmis andersenii</name>
    <name type="common">Cryptophyte alga</name>
    <dbReference type="NCBI Taxonomy" id="464988"/>
    <lineage>
        <taxon>Eukaryota</taxon>
        <taxon>Cryptophyceae</taxon>
        <taxon>Cryptomonadales</taxon>
        <taxon>Hemiselmidaceae</taxon>
        <taxon>Hemiselmis</taxon>
    </lineage>
</organism>
<accession>A0A7S1HKY5</accession>
<dbReference type="Gene3D" id="2.60.40.10">
    <property type="entry name" value="Immunoglobulins"/>
    <property type="match status" value="3"/>
</dbReference>
<dbReference type="PROSITE" id="PS50054">
    <property type="entry name" value="TYR_PHOSPHATASE_DUAL"/>
    <property type="match status" value="1"/>
</dbReference>
<gene>
    <name evidence="6" type="ORF">HAND00432_LOCUS35710</name>
</gene>
<reference evidence="6" key="1">
    <citation type="submission" date="2021-01" db="EMBL/GenBank/DDBJ databases">
        <authorList>
            <person name="Corre E."/>
            <person name="Pelletier E."/>
            <person name="Niang G."/>
            <person name="Scheremetjew M."/>
            <person name="Finn R."/>
            <person name="Kale V."/>
            <person name="Holt S."/>
            <person name="Cochrane G."/>
            <person name="Meng A."/>
            <person name="Brown T."/>
            <person name="Cohen L."/>
        </authorList>
    </citation>
    <scope>NUCLEOTIDE SEQUENCE</scope>
    <source>
        <strain evidence="6">CCMP644</strain>
    </source>
</reference>
<dbReference type="InterPro" id="IPR013784">
    <property type="entry name" value="Carb-bd-like_fold"/>
</dbReference>
<dbReference type="GO" id="GO:0009507">
    <property type="term" value="C:chloroplast"/>
    <property type="evidence" value="ECO:0007669"/>
    <property type="project" value="TreeGrafter"/>
</dbReference>
<name>A0A7S1HKY5_HEMAN</name>
<dbReference type="PANTHER" id="PTHR46642:SF3">
    <property type="entry name" value="PHOSPHOGLUCAN PHOSPHATASE DSP4, CHLOROPLASTIC"/>
    <property type="match status" value="1"/>
</dbReference>
<dbReference type="AlphaFoldDB" id="A0A7S1HKY5"/>
<dbReference type="PROSITE" id="PS50056">
    <property type="entry name" value="TYR_PHOSPHATASE_2"/>
    <property type="match status" value="1"/>
</dbReference>
<proteinExistence type="predicted"/>
<feature type="chain" id="PRO_5030790263" description="Protein-tyrosine-phosphatase" evidence="2">
    <location>
        <begin position="24"/>
        <end position="556"/>
    </location>
</feature>
<dbReference type="PROSITE" id="PS51166">
    <property type="entry name" value="CBM20"/>
    <property type="match status" value="1"/>
</dbReference>
<dbReference type="InterPro" id="IPR002044">
    <property type="entry name" value="CBM20"/>
</dbReference>
<dbReference type="PANTHER" id="PTHR46642">
    <property type="entry name" value="DUAL SPECIFICITY PHOSPHATASE, SUBGROUP, CATALYTIC DOMAIN"/>
    <property type="match status" value="1"/>
</dbReference>
<evidence type="ECO:0008006" key="7">
    <source>
        <dbReference type="Google" id="ProtNLM"/>
    </source>
</evidence>
<dbReference type="EMBL" id="HBFX01059319">
    <property type="protein sequence ID" value="CAD8984697.1"/>
    <property type="molecule type" value="Transcribed_RNA"/>
</dbReference>
<keyword evidence="1" id="KW-0378">Hydrolase</keyword>
<dbReference type="InterPro" id="IPR020422">
    <property type="entry name" value="TYR_PHOSPHATASE_DUAL_dom"/>
</dbReference>
<protein>
    <recommendedName>
        <fullName evidence="7">Protein-tyrosine-phosphatase</fullName>
    </recommendedName>
</protein>
<dbReference type="InterPro" id="IPR029021">
    <property type="entry name" value="Prot-tyrosine_phosphatase-like"/>
</dbReference>
<keyword evidence="2" id="KW-0732">Signal</keyword>
<dbReference type="SMART" id="SM01065">
    <property type="entry name" value="CBM_2"/>
    <property type="match status" value="3"/>
</dbReference>